<evidence type="ECO:0000256" key="5">
    <source>
        <dbReference type="SAM" id="SignalP"/>
    </source>
</evidence>
<comment type="caution">
    <text evidence="7">The sequence shown here is derived from an EMBL/GenBank/DDBJ whole genome shotgun (WGS) entry which is preliminary data.</text>
</comment>
<dbReference type="Gene3D" id="3.30.1120.10">
    <property type="match status" value="1"/>
</dbReference>
<keyword evidence="5" id="KW-0732">Signal</keyword>
<evidence type="ECO:0000256" key="2">
    <source>
        <dbReference type="ARBA" id="ARBA00022723"/>
    </source>
</evidence>
<keyword evidence="2" id="KW-0479">Metal-binding</keyword>
<protein>
    <submittedName>
        <fullName evidence="7">Arylsulfatase</fullName>
        <ecNumber evidence="7">3.1.6.1</ecNumber>
    </submittedName>
</protein>
<dbReference type="EMBL" id="JACIJH010000001">
    <property type="protein sequence ID" value="MBB5705445.1"/>
    <property type="molecule type" value="Genomic_DNA"/>
</dbReference>
<dbReference type="PANTHER" id="PTHR42693:SF33">
    <property type="entry name" value="ARYLSULFATASE"/>
    <property type="match status" value="1"/>
</dbReference>
<dbReference type="InterPro" id="IPR017850">
    <property type="entry name" value="Alkaline_phosphatase_core_sf"/>
</dbReference>
<dbReference type="CDD" id="cd16025">
    <property type="entry name" value="PAS_like"/>
    <property type="match status" value="1"/>
</dbReference>
<dbReference type="Pfam" id="PF00884">
    <property type="entry name" value="Sulfatase"/>
    <property type="match status" value="1"/>
</dbReference>
<sequence length="575" mass="64739">MQFSRRRFVGTLLATTTLCRAASARAAWGTGPRPNIVTIVLDDVGYSDIGCFGAEIRTPAIDRLATDGLRYVHFDTKAVCASTRASMLTGRNCHTVNMPDVPDVAAVMPGDPQMARLFRMPDNAQTMAQALQRRGYATWAVGKWHMIPMDELGEEAGRDNWPLQRGFDYFYGFPRGWTDQYRPELVENNAYVHRDFPQDYHLSVDLADKAIGLIDAHVAEKGDQPFFLNLAFGTAHSPIQVPREYSAPYDAIYEKGWDAIREERFVRMKRMGLIPASTRLPPRAPRDRAWDDLSDDEKAVFARYMAVYAGFIEHCDRQIGRVLDRLRDQGLLDNSIVILLSDNGAASEAGQQGFFDGLYRQNSLSPAEQRARIDELGTAMTQAEYPRPWAMVGDTPLRRYKLWPYSGGTRTPMIFHWPRHVDDPGAIRRQFVDVIDIAPTLLDAAGARFDPVVDGVTQIPVAGRSFLPSVASRKAPGRQVQYFELRGNRAITSGRWRAVAIHDCDRPYAEDRWELFDLDLDFSESTDLSGRYPAKVAEMKALWADQWARYGTGELAQPGVLTCRLSDLFDRRSGG</sequence>
<dbReference type="GO" id="GO:0004065">
    <property type="term" value="F:arylsulfatase activity"/>
    <property type="evidence" value="ECO:0007669"/>
    <property type="project" value="UniProtKB-EC"/>
</dbReference>
<dbReference type="Proteomes" id="UP000537161">
    <property type="component" value="Unassembled WGS sequence"/>
</dbReference>
<dbReference type="PANTHER" id="PTHR42693">
    <property type="entry name" value="ARYLSULFATASE FAMILY MEMBER"/>
    <property type="match status" value="1"/>
</dbReference>
<feature type="chain" id="PRO_5030769651" evidence="5">
    <location>
        <begin position="27"/>
        <end position="575"/>
    </location>
</feature>
<keyword evidence="4" id="KW-0106">Calcium</keyword>
<dbReference type="Gene3D" id="3.40.720.10">
    <property type="entry name" value="Alkaline Phosphatase, subunit A"/>
    <property type="match status" value="1"/>
</dbReference>
<organism evidence="7 8">
    <name type="scientific">Sphingopyxis panaciterrulae</name>
    <dbReference type="NCBI Taxonomy" id="462372"/>
    <lineage>
        <taxon>Bacteria</taxon>
        <taxon>Pseudomonadati</taxon>
        <taxon>Pseudomonadota</taxon>
        <taxon>Alphaproteobacteria</taxon>
        <taxon>Sphingomonadales</taxon>
        <taxon>Sphingomonadaceae</taxon>
        <taxon>Sphingopyxis</taxon>
    </lineage>
</organism>
<dbReference type="InterPro" id="IPR050738">
    <property type="entry name" value="Sulfatase"/>
</dbReference>
<dbReference type="GO" id="GO:0046872">
    <property type="term" value="F:metal ion binding"/>
    <property type="evidence" value="ECO:0007669"/>
    <property type="project" value="UniProtKB-KW"/>
</dbReference>
<evidence type="ECO:0000256" key="3">
    <source>
        <dbReference type="ARBA" id="ARBA00022801"/>
    </source>
</evidence>
<dbReference type="PROSITE" id="PS00149">
    <property type="entry name" value="SULFATASE_2"/>
    <property type="match status" value="1"/>
</dbReference>
<dbReference type="InterPro" id="IPR024607">
    <property type="entry name" value="Sulfatase_CS"/>
</dbReference>
<accession>A0A7W9B3B8</accession>
<name>A0A7W9B3B8_9SPHN</name>
<proteinExistence type="inferred from homology"/>
<evidence type="ECO:0000256" key="1">
    <source>
        <dbReference type="ARBA" id="ARBA00008779"/>
    </source>
</evidence>
<dbReference type="InterPro" id="IPR000917">
    <property type="entry name" value="Sulfatase_N"/>
</dbReference>
<keyword evidence="8" id="KW-1185">Reference proteome</keyword>
<dbReference type="SUPFAM" id="SSF53649">
    <property type="entry name" value="Alkaline phosphatase-like"/>
    <property type="match status" value="1"/>
</dbReference>
<evidence type="ECO:0000313" key="7">
    <source>
        <dbReference type="EMBL" id="MBB5705445.1"/>
    </source>
</evidence>
<evidence type="ECO:0000313" key="8">
    <source>
        <dbReference type="Proteomes" id="UP000537161"/>
    </source>
</evidence>
<dbReference type="EC" id="3.1.6.1" evidence="7"/>
<evidence type="ECO:0000259" key="6">
    <source>
        <dbReference type="Pfam" id="PF00884"/>
    </source>
</evidence>
<feature type="signal peptide" evidence="5">
    <location>
        <begin position="1"/>
        <end position="26"/>
    </location>
</feature>
<reference evidence="7 8" key="1">
    <citation type="submission" date="2020-08" db="EMBL/GenBank/DDBJ databases">
        <title>Genomic Encyclopedia of Type Strains, Phase IV (KMG-IV): sequencing the most valuable type-strain genomes for metagenomic binning, comparative biology and taxonomic classification.</title>
        <authorList>
            <person name="Goeker M."/>
        </authorList>
    </citation>
    <scope>NUCLEOTIDE SEQUENCE [LARGE SCALE GENOMIC DNA]</scope>
    <source>
        <strain evidence="7 8">DSM 27163</strain>
    </source>
</reference>
<evidence type="ECO:0000256" key="4">
    <source>
        <dbReference type="ARBA" id="ARBA00022837"/>
    </source>
</evidence>
<gene>
    <name evidence="7" type="ORF">FHR21_000770</name>
</gene>
<feature type="domain" description="Sulfatase N-terminal" evidence="6">
    <location>
        <begin position="34"/>
        <end position="447"/>
    </location>
</feature>
<comment type="similarity">
    <text evidence="1">Belongs to the sulfatase family.</text>
</comment>
<dbReference type="AlphaFoldDB" id="A0A7W9B3B8"/>
<keyword evidence="3 7" id="KW-0378">Hydrolase</keyword>
<dbReference type="RefSeq" id="WP_184095421.1">
    <property type="nucleotide sequence ID" value="NZ_JACIJH010000001.1"/>
</dbReference>